<gene>
    <name evidence="2" type="ORF">LOM8899_02156</name>
</gene>
<proteinExistence type="predicted"/>
<keyword evidence="3" id="KW-1185">Reference proteome</keyword>
<keyword evidence="1" id="KW-0732">Signal</keyword>
<reference evidence="2 3" key="1">
    <citation type="submission" date="2017-05" db="EMBL/GenBank/DDBJ databases">
        <authorList>
            <person name="Song R."/>
            <person name="Chenine A.L."/>
            <person name="Ruprecht R.M."/>
        </authorList>
    </citation>
    <scope>NUCLEOTIDE SEQUENCE [LARGE SCALE GENOMIC DNA]</scope>
    <source>
        <strain evidence="2 3">CECT 8899</strain>
    </source>
</reference>
<dbReference type="EMBL" id="FXZK01000003">
    <property type="protein sequence ID" value="SMY08010.1"/>
    <property type="molecule type" value="Genomic_DNA"/>
</dbReference>
<name>A0A238LGI4_9RHOB</name>
<organism evidence="2 3">
    <name type="scientific">Flavimaricola marinus</name>
    <dbReference type="NCBI Taxonomy" id="1819565"/>
    <lineage>
        <taxon>Bacteria</taxon>
        <taxon>Pseudomonadati</taxon>
        <taxon>Pseudomonadota</taxon>
        <taxon>Alphaproteobacteria</taxon>
        <taxon>Rhodobacterales</taxon>
        <taxon>Paracoccaceae</taxon>
        <taxon>Flavimaricola</taxon>
    </lineage>
</organism>
<dbReference type="RefSeq" id="WP_133065013.1">
    <property type="nucleotide sequence ID" value="NZ_FXZK01000003.1"/>
</dbReference>
<sequence length="209" mass="21966">MIRAMALALLMPLPAVAQSTAAEILGALDAPTSELEQLMEVLNGPNEEKALTAMRLMLASGDAAMQRLALRAGLSSTSGVARGVALEAYLKTQPTLIAFASVEGEEEVNSGFARWMNANGSLSSDRTGSFPIPIGPYLEDQNCFGSPTRPNDCFNRLGGTEVSFFVGAAWGTARLNDSGELVGSISHSFSSNQFTGPISLTIPLLGQLQ</sequence>
<dbReference type="Proteomes" id="UP000201613">
    <property type="component" value="Unassembled WGS sequence"/>
</dbReference>
<evidence type="ECO:0000256" key="1">
    <source>
        <dbReference type="SAM" id="SignalP"/>
    </source>
</evidence>
<feature type="signal peptide" evidence="1">
    <location>
        <begin position="1"/>
        <end position="17"/>
    </location>
</feature>
<dbReference type="AlphaFoldDB" id="A0A238LGI4"/>
<evidence type="ECO:0000313" key="2">
    <source>
        <dbReference type="EMBL" id="SMY08010.1"/>
    </source>
</evidence>
<protein>
    <submittedName>
        <fullName evidence="2">Uncharacterized protein</fullName>
    </submittedName>
</protein>
<feature type="chain" id="PRO_5012150239" evidence="1">
    <location>
        <begin position="18"/>
        <end position="209"/>
    </location>
</feature>
<evidence type="ECO:0000313" key="3">
    <source>
        <dbReference type="Proteomes" id="UP000201613"/>
    </source>
</evidence>
<accession>A0A238LGI4</accession>